<name>A0ABR8XXK7_9BACL</name>
<comment type="caution">
    <text evidence="1">The sequence shown here is derived from an EMBL/GenBank/DDBJ whole genome shotgun (WGS) entry which is preliminary data.</text>
</comment>
<evidence type="ECO:0000313" key="2">
    <source>
        <dbReference type="Proteomes" id="UP000619101"/>
    </source>
</evidence>
<proteinExistence type="predicted"/>
<organism evidence="1 2">
    <name type="scientific">Solibacillus faecavium</name>
    <dbReference type="NCBI Taxonomy" id="2762221"/>
    <lineage>
        <taxon>Bacteria</taxon>
        <taxon>Bacillati</taxon>
        <taxon>Bacillota</taxon>
        <taxon>Bacilli</taxon>
        <taxon>Bacillales</taxon>
        <taxon>Caryophanaceae</taxon>
        <taxon>Solibacillus</taxon>
    </lineage>
</organism>
<dbReference type="Proteomes" id="UP000619101">
    <property type="component" value="Unassembled WGS sequence"/>
</dbReference>
<gene>
    <name evidence="1" type="ORF">H9635_08005</name>
</gene>
<dbReference type="PROSITE" id="PS51257">
    <property type="entry name" value="PROKAR_LIPOPROTEIN"/>
    <property type="match status" value="1"/>
</dbReference>
<protein>
    <recommendedName>
        <fullName evidence="3">Lipoprotein</fullName>
    </recommendedName>
</protein>
<dbReference type="EMBL" id="JACSPZ010000003">
    <property type="protein sequence ID" value="MBD8036682.1"/>
    <property type="molecule type" value="Genomic_DNA"/>
</dbReference>
<evidence type="ECO:0008006" key="3">
    <source>
        <dbReference type="Google" id="ProtNLM"/>
    </source>
</evidence>
<keyword evidence="2" id="KW-1185">Reference proteome</keyword>
<dbReference type="RefSeq" id="WP_191699668.1">
    <property type="nucleotide sequence ID" value="NZ_JACSPZ010000003.1"/>
</dbReference>
<reference evidence="1 2" key="1">
    <citation type="submission" date="2020-08" db="EMBL/GenBank/DDBJ databases">
        <title>A Genomic Blueprint of the Chicken Gut Microbiome.</title>
        <authorList>
            <person name="Gilroy R."/>
            <person name="Ravi A."/>
            <person name="Getino M."/>
            <person name="Pursley I."/>
            <person name="Horton D.L."/>
            <person name="Alikhan N.-F."/>
            <person name="Baker D."/>
            <person name="Gharbi K."/>
            <person name="Hall N."/>
            <person name="Watson M."/>
            <person name="Adriaenssens E.M."/>
            <person name="Foster-Nyarko E."/>
            <person name="Jarju S."/>
            <person name="Secka A."/>
            <person name="Antonio M."/>
            <person name="Oren A."/>
            <person name="Chaudhuri R."/>
            <person name="La Ragione R.M."/>
            <person name="Hildebrand F."/>
            <person name="Pallen M.J."/>
        </authorList>
    </citation>
    <scope>NUCLEOTIDE SEQUENCE [LARGE SCALE GENOMIC DNA]</scope>
    <source>
        <strain evidence="1 2">A46</strain>
    </source>
</reference>
<accession>A0ABR8XXK7</accession>
<sequence>MKTKVLLAIIMISILAIVFGCSMQNDESETELYHGKPLHIGIIGEEPDVREEQIQFTSIDFTDLQKVENYDAIFITKENLKEADKAQYAKDYNNSPRPFLFIDSQKGYVPFIKEQFDFENYPDVDSGVYAYLYDSKSQRYWGYVLSNELVNEQSIQDVYSRIFETIEDLTGTN</sequence>
<evidence type="ECO:0000313" key="1">
    <source>
        <dbReference type="EMBL" id="MBD8036682.1"/>
    </source>
</evidence>